<dbReference type="PANTHER" id="PTHR39338">
    <property type="entry name" value="BLL5662 PROTEIN-RELATED"/>
    <property type="match status" value="1"/>
</dbReference>
<dbReference type="Pfam" id="PF05762">
    <property type="entry name" value="VWA_CoxE"/>
    <property type="match status" value="1"/>
</dbReference>
<reference evidence="1" key="1">
    <citation type="submission" date="2022-12" db="EMBL/GenBank/DDBJ databases">
        <title>Paraconexibacter alkalitolerans sp. nov. and Baekduia alba sp. nov., isolated from soil and emended description of the genera Paraconexibacter (Chun et al., 2020) and Baekduia (An et al., 2020).</title>
        <authorList>
            <person name="Vieira S."/>
            <person name="Huber K.J."/>
            <person name="Geppert A."/>
            <person name="Wolf J."/>
            <person name="Neumann-Schaal M."/>
            <person name="Muesken M."/>
            <person name="Overmann J."/>
        </authorList>
    </citation>
    <scope>NUCLEOTIDE SEQUENCE</scope>
    <source>
        <strain evidence="1">AEG42_29</strain>
    </source>
</reference>
<evidence type="ECO:0000313" key="1">
    <source>
        <dbReference type="EMBL" id="XAY04695.1"/>
    </source>
</evidence>
<dbReference type="PIRSF" id="PIRSF010256">
    <property type="entry name" value="CoxE_vWa"/>
    <property type="match status" value="1"/>
</dbReference>
<dbReference type="KEGG" id="parq:DSM112329_01531"/>
<evidence type="ECO:0008006" key="2">
    <source>
        <dbReference type="Google" id="ProtNLM"/>
    </source>
</evidence>
<dbReference type="EMBL" id="CP114014">
    <property type="protein sequence ID" value="XAY04695.1"/>
    <property type="molecule type" value="Genomic_DNA"/>
</dbReference>
<dbReference type="RefSeq" id="WP_354701223.1">
    <property type="nucleotide sequence ID" value="NZ_CP114014.1"/>
</dbReference>
<proteinExistence type="predicted"/>
<dbReference type="AlphaFoldDB" id="A0AAU7ASM2"/>
<gene>
    <name evidence="1" type="ORF">DSM112329_01531</name>
</gene>
<dbReference type="InterPro" id="IPR011195">
    <property type="entry name" value="UCP010256"/>
</dbReference>
<accession>A0AAU7ASM2</accession>
<dbReference type="PANTHER" id="PTHR39338:SF5">
    <property type="entry name" value="BLR6139 PROTEIN"/>
    <property type="match status" value="1"/>
</dbReference>
<sequence>MAAPRKPDARAAALYGSAGDADTGIAARLVEFGEELRGEGVAIGTSELLDGFSALELVPWQDREQFRVALSATLAKSPEDRKIFDLVFDRFFFRAAELAAVREGVREEGGIDADEASHLDMDELRELIAQAMQDGDEGAMRDLARMAIAAFGRQGQGSGVIGVDVQRIRRALGLKSEPQPELPPEDPRHDGVPRDQLRAFEQMLRRELERGQIERQQQLPPARPLNEIDRALPSGPLQDLAAVHRVVAQLKRRLKTQGQEQRGSKRHAHVDVRATMRASLQTGGVPVELKFRPKRPRRPEIYVLCDVSTSVTSASVFFLSVLHALHDSFRKMRSFVFIERISEVTDIFHKERDFKKVSEAIAKDSGVADISGYTDYGRVWNEFRVLVEDDLHPRATVIVLGDARTNGRDPKAEVFAQIAEKAGRTFWLNPEPQLYWNYGDSVISAYAAHCQAYECWTTQHLEDFVKALTKPVT</sequence>
<name>A0AAU7ASM2_9ACTN</name>
<protein>
    <recommendedName>
        <fullName evidence="2">VWA domain-containing protein</fullName>
    </recommendedName>
</protein>
<organism evidence="1">
    <name type="scientific">Paraconexibacter sp. AEG42_29</name>
    <dbReference type="NCBI Taxonomy" id="2997339"/>
    <lineage>
        <taxon>Bacteria</taxon>
        <taxon>Bacillati</taxon>
        <taxon>Actinomycetota</taxon>
        <taxon>Thermoleophilia</taxon>
        <taxon>Solirubrobacterales</taxon>
        <taxon>Paraconexibacteraceae</taxon>
        <taxon>Paraconexibacter</taxon>
    </lineage>
</organism>
<dbReference type="InterPro" id="IPR008912">
    <property type="entry name" value="Uncharacterised_CoxE"/>
</dbReference>